<dbReference type="EMBL" id="JAEHOE010000146">
    <property type="protein sequence ID" value="KAG2484649.1"/>
    <property type="molecule type" value="Genomic_DNA"/>
</dbReference>
<feature type="compositionally biased region" description="Low complexity" evidence="1">
    <location>
        <begin position="1879"/>
        <end position="1890"/>
    </location>
</feature>
<evidence type="ECO:0000256" key="1">
    <source>
        <dbReference type="SAM" id="MobiDB-lite"/>
    </source>
</evidence>
<feature type="compositionally biased region" description="Pro residues" evidence="1">
    <location>
        <begin position="2947"/>
        <end position="2961"/>
    </location>
</feature>
<feature type="region of interest" description="Disordered" evidence="1">
    <location>
        <begin position="3011"/>
        <end position="3074"/>
    </location>
</feature>
<feature type="region of interest" description="Disordered" evidence="1">
    <location>
        <begin position="3360"/>
        <end position="3380"/>
    </location>
</feature>
<dbReference type="PANTHER" id="PTHR43081:SF1">
    <property type="entry name" value="ADENYLATE CYCLASE, TERMINAL-DIFFERENTIATION SPECIFIC"/>
    <property type="match status" value="1"/>
</dbReference>
<feature type="region of interest" description="Disordered" evidence="1">
    <location>
        <begin position="724"/>
        <end position="768"/>
    </location>
</feature>
<feature type="region of interest" description="Disordered" evidence="1">
    <location>
        <begin position="1243"/>
        <end position="1264"/>
    </location>
</feature>
<feature type="compositionally biased region" description="Low complexity" evidence="1">
    <location>
        <begin position="3158"/>
        <end position="3192"/>
    </location>
</feature>
<feature type="compositionally biased region" description="Polar residues" evidence="1">
    <location>
        <begin position="3038"/>
        <end position="3047"/>
    </location>
</feature>
<feature type="region of interest" description="Disordered" evidence="1">
    <location>
        <begin position="1986"/>
        <end position="2011"/>
    </location>
</feature>
<feature type="compositionally biased region" description="Low complexity" evidence="1">
    <location>
        <begin position="2769"/>
        <end position="2806"/>
    </location>
</feature>
<feature type="compositionally biased region" description="Acidic residues" evidence="1">
    <location>
        <begin position="1146"/>
        <end position="1156"/>
    </location>
</feature>
<dbReference type="InterPro" id="IPR029787">
    <property type="entry name" value="Nucleotide_cyclase"/>
</dbReference>
<dbReference type="GO" id="GO:0009190">
    <property type="term" value="P:cyclic nucleotide biosynthetic process"/>
    <property type="evidence" value="ECO:0007669"/>
    <property type="project" value="InterPro"/>
</dbReference>
<feature type="region of interest" description="Disordered" evidence="1">
    <location>
        <begin position="2598"/>
        <end position="2630"/>
    </location>
</feature>
<feature type="region of interest" description="Disordered" evidence="1">
    <location>
        <begin position="1766"/>
        <end position="1786"/>
    </location>
</feature>
<sequence>MHSRRGSCQLCTTEVTETLAQAGTLADLSQLVAFGDGFLGIDWQGVSQQLRLQLGTYRGTTVAVPLDGSLLVQLYRRDVLQALELTVPRTWRALLELVSGYSGWRAAASSGPTTSTSGAVLPPYALCLPTGASCQQPLVGLLQAIWASLAQMRGSQQGVHFDTTTFEPLLDSPAALEAFAVLAELLAAAAPPEPEEAGTGGAGCSDGSLGFARGRCAMTLGMLAPQMRFFLDPSFRATVAQSLVGVAAAPLSHLVWQRHGAALPASVGSTSSTGSDSGGAVNGLAQCSPSSCPYAVRLEGAVAEGGALLANTAPQSSPMLLVGGVSARTSESLQLLSYVLLKHLSSPDRYGDVNSSAYGSAALASTSPARPFFRTAQRADVWVAAGYDVDLVNEALPVLTHMDGHPNTAWGLRMASSAYYQSLLGNITSRLLSGAIVSDVEPASMRQPLQPLPSPVVQAEAATPDPGAVAGSGVTASEPETARRRGLRADGGAAGVQPLTAALVEAKAAAAAYYTREAYHELYLISLTASDAVVIHSAPPPPPASDAGSSGPSVATIAAASVAAVVGAVGLVAVAFAFVLSNSRCRAVLWRRWVRRRRRRAFQDFSVSGHRQVRAPEVSEQTALLVTDIESSTRLWEELDAEVMSAAVHLHHTCIRRLVVEHKGYESATEGDSFILAFRSVKQAVAFAVDLQAQLLVLPWPQPLLHDEIAAPLYTDLPEGFPFVHRSGTGGSDDGAGAAAGQSTGGEDGGLSAATPTSPGGTGLSGETHPAATAAELLPSALRHLRGMGRSAASVLSGVGSSGPPTPSALSLTYAMLSGHRTTTLLGETMPAPSGDSGFGGHSALSRFKATAASTPRSLSAAVLHYGRPRTPQPSAMRAASGRHDGAGVGGGGGGGGSRGGGAGVGFWASAWLGRRSPPLRSPAPSGAEGAAAAGPSAAALIEALASTGSSGGGGRGLWRNFSARGGLGRCSAPLSAKAAARHPQPVRLSTASPFSPSAARSAAATAAAAAAMSGSGQQDFAHAALTTAESDLEDGRRTVLVGAFPPNMRPPAITIPKTDGDDADMAEAPCQEAGALAGYGDPCFCVRRYTSHLTDSDSEACLARAHQTLVPVTVTQVRLPAGLTLGNGGGAAQSGVGLGGHTEEGEQEGDGDDGSTCDSNVVEAVFPTDHADEPLVGSLHASAAAAAAAGAASQRQRRSLSLARGGGTGSPAPDGVERRRSHNGIWPGILTPHRAAAAGTRIGAQHGGGSPRHALGGGAGTASALHPDGGTAVSLLAALEAVGSRLAPPPPGKTLGQVLRDIRAPSFPWEHSDGRARRLLIFRGLRVRVGIHAGVASDAEMQYNAASARITYSGACVATCKAVADMAHGGQIFLSGAAKEQLAEAMHRHNGGRPYNSLMLHMGMYMKDAQPSQPPANLLCTDPAGFERVATPRRQALSRNASHTVLSRGVSRQLTGGPLLSGASNVLTAAGGCSTAGTFQACTAAGGPVGCSPVGGGISIETLDREVGACMPLPSSPRSAQSVFRQLPESLQLFAGPCPIAASAGGASTPHALSGTLGMVADEAAAGAAMPSPLLTCPSTSRHQPALHLVSGNSAQLSRCMTGMATGLTPAHQHELQQPTAQAGPAPETLSVFWLTSPALSQRLVLVPPPRLKADLAPLQDVLEAPVGRVSYVVVQVPAASTLLAWNRDVAGEALRLFREAAAAQLREVQGGYLCSSPHEGELCAAFNTASAAVRWAEGLRRQLLDADWPEELLAHELCEVVDVSDSDESDSETEADMFGEPCSGSRLTPCPSLSRASAGAAGAAAAAAAAAAARRRTSADFQVLHHHHHRHHGHHRHLWGSHHHHHHHHAHGKDPHQHSHSNHSGQPHGSHSHHASLLHVSSSQSLHSTHSHHSHHRTAHDSYGQGSASQHRPSSHSASLHAANSGLASASGATGIRPSSNLSVKLDAGHPVGGLTAWITSRLDRAAAGQAAILGTPSRRGLGLACPASGNSPPGTPTAGAPASNGSPGPFGASVASPFAQLLDVAGPAAALCATQAPLAQPAPALTMSQAAAAAFSHVPSRLGLMHGPPPAKTPVSDHGYLSAQSAGTPPAADVLWRQASGVTAPASAGAAMQRAPSRALMAQQLLAASSNDEEGAPWASSPVRAATPAAALGILPTAAAVAGAASGVLFGQGASLHAGRNARTHQAPASGGASSAAESACVGCAGVQNLSETGTAGPEMELGVAQSCGEPTAAGADAPAEDGETCDRDLGVEEDTAAEAVPAGAAVPGPSCAHPILGEARSRSLSIAVPRPSRAEPFSAHGGPSPRHPGVAAAACRGTSVEAELQHGGASSCFLAKSPAGLSLERERNSPFSTSMQTQLYGESARGSGASGAGGGGGAEGPEDQGPGEERDADGMGSLPGGMLRLQPVLRHASRSLDEILPQRAPPWGVPGEQATAGAAALYETSDIARPRRVLLRGLRLRAGISTGRVSWFVQDHTHDLGYAGKAVRTAARLAHDVAVSGQVLCDLATCQEAVVAQAAAAAAAAAERNAAMPPNASSSATVCAGGEGGRGAKLLLAFSPLYPADLAAVGGRKYKSTVFVCGFIPAEDVSLHTPGGRGAPASQHSFNCQGPPVDGRRCGAPPPPSPNPYLSAPLPCFAAPPGSAQLGGWQDPAAVGRAAAMSPPSSARPTLAGFLETTRPTHSTPLFKVNEMPAAEGDSGSSGDGDGDGDGSAHKSASAIRASNGGGAVGGNGGSTSGGLLGLLPRFPTSVALFAKSPVGSQHPATQRRSGAGASAAATGSTPLAVSSSASGALGSAGSPSSKRSAAITAPGSLPRGQQRQRTSPGFVSALLGGASSQAGAGSPTASHPGSGLLGSPTSPLGLGPHGRSGSRFRQVTRSGDGMLRGSVTLGEGGPHRIRQPSGPGVLVPPAAALAAMQGSGSPLRLPAGADVSDTPPGGSPTQQPPLAPSPTPPTPYLPRTHLLQPRAAPTRQPPGHPPFLHVQLQLHGRAPPASPVVQAQSLPPQAQRLGPVSASSVTPTPLQTPTHLLTPTCSHASPSEGSEGSAHFQPQPANLRPACPVHSSRLQGWGSDEQAPAALQPRGQPHHRLGLEAGAVAAPEEASSSALLPPLSEAGSNLASLADAEELTAEPCEGRADGGERRASAPVAASGHLTADLLTPPPALLSSGASSSSEDGVAASAAGAQGARRPHTSPSAVIQASAPGPAVPSGNRAPQHGVQRPGGVQAGARDGASLDLRSADGGGAETAAPEAPAPPLELVDPEAGSLEPQVLRAWTESHRASAEEPGRGPASAADGPMQAQRQRGGGGSGDGSVVHRARRRCIGSAGVVGAALSTPGGGSTGQLPVLRSAALRGWAGGRASGSDAGDQADGSAGPLASRLPSGVVLLEELTTVELPSLAPPSGNTTATVGSANGDPFTTAVSLPDQRSRCSRVRASVASGAASEGHEAAEEEPEVTARMLITPINACALQGGVAK</sequence>
<feature type="compositionally biased region" description="Gly residues" evidence="1">
    <location>
        <begin position="1246"/>
        <end position="1261"/>
    </location>
</feature>
<dbReference type="InterPro" id="IPR050697">
    <property type="entry name" value="Adenylyl/Guanylyl_Cyclase_3/4"/>
</dbReference>
<feature type="compositionally biased region" description="Acidic residues" evidence="1">
    <location>
        <begin position="1766"/>
        <end position="1779"/>
    </location>
</feature>
<feature type="region of interest" description="Disordered" evidence="1">
    <location>
        <begin position="2762"/>
        <end position="2910"/>
    </location>
</feature>
<evidence type="ECO:0000313" key="3">
    <source>
        <dbReference type="EMBL" id="KAG2484649.1"/>
    </source>
</evidence>
<protein>
    <recommendedName>
        <fullName evidence="2">Guanylate cyclase domain-containing protein</fullName>
    </recommendedName>
</protein>
<feature type="compositionally biased region" description="Low complexity" evidence="1">
    <location>
        <begin position="3365"/>
        <end position="3378"/>
    </location>
</feature>
<dbReference type="SUPFAM" id="SSF53850">
    <property type="entry name" value="Periplasmic binding protein-like II"/>
    <property type="match status" value="1"/>
</dbReference>
<feature type="compositionally biased region" description="Low complexity" evidence="1">
    <location>
        <begin position="3250"/>
        <end position="3266"/>
    </location>
</feature>
<evidence type="ECO:0000313" key="4">
    <source>
        <dbReference type="Proteomes" id="UP000612055"/>
    </source>
</evidence>
<feature type="region of interest" description="Disordered" evidence="1">
    <location>
        <begin position="2922"/>
        <end position="2965"/>
    </location>
</feature>
<feature type="compositionally biased region" description="Low complexity" evidence="1">
    <location>
        <begin position="1991"/>
        <end position="2008"/>
    </location>
</feature>
<feature type="region of interest" description="Disordered" evidence="1">
    <location>
        <begin position="1826"/>
        <end position="1936"/>
    </location>
</feature>
<feature type="compositionally biased region" description="Basic and acidic residues" evidence="1">
    <location>
        <begin position="3282"/>
        <end position="3291"/>
    </location>
</feature>
<name>A0A835XJL6_9CHLO</name>
<dbReference type="OrthoDB" id="546707at2759"/>
<dbReference type="PROSITE" id="PS50125">
    <property type="entry name" value="GUANYLATE_CYCLASE_2"/>
    <property type="match status" value="1"/>
</dbReference>
<dbReference type="SUPFAM" id="SSF55073">
    <property type="entry name" value="Nucleotide cyclase"/>
    <property type="match status" value="2"/>
</dbReference>
<evidence type="ECO:0000259" key="2">
    <source>
        <dbReference type="PROSITE" id="PS50125"/>
    </source>
</evidence>
<reference evidence="3" key="1">
    <citation type="journal article" date="2020" name="bioRxiv">
        <title>Comparative genomics of Chlamydomonas.</title>
        <authorList>
            <person name="Craig R.J."/>
            <person name="Hasan A.R."/>
            <person name="Ness R.W."/>
            <person name="Keightley P.D."/>
        </authorList>
    </citation>
    <scope>NUCLEOTIDE SEQUENCE</scope>
    <source>
        <strain evidence="3">CCAP 11/70</strain>
    </source>
</reference>
<keyword evidence="4" id="KW-1185">Reference proteome</keyword>
<feature type="compositionally biased region" description="Gly residues" evidence="1">
    <location>
        <begin position="2372"/>
        <end position="2383"/>
    </location>
</feature>
<dbReference type="GO" id="GO:0035556">
    <property type="term" value="P:intracellular signal transduction"/>
    <property type="evidence" value="ECO:0007669"/>
    <property type="project" value="InterPro"/>
</dbReference>
<feature type="region of interest" description="Disordered" evidence="1">
    <location>
        <begin position="869"/>
        <end position="900"/>
    </location>
</feature>
<feature type="domain" description="Guanylate cyclase" evidence="2">
    <location>
        <begin position="623"/>
        <end position="677"/>
    </location>
</feature>
<dbReference type="InterPro" id="IPR001054">
    <property type="entry name" value="A/G_cyclase"/>
</dbReference>
<dbReference type="PANTHER" id="PTHR43081">
    <property type="entry name" value="ADENYLATE CYCLASE, TERMINAL-DIFFERENTIATION SPECIFIC-RELATED"/>
    <property type="match status" value="1"/>
</dbReference>
<feature type="compositionally biased region" description="Basic and acidic residues" evidence="1">
    <location>
        <begin position="3137"/>
        <end position="3148"/>
    </location>
</feature>
<comment type="caution">
    <text evidence="3">The sequence shown here is derived from an EMBL/GenBank/DDBJ whole genome shotgun (WGS) entry which is preliminary data.</text>
</comment>
<feature type="compositionally biased region" description="Low complexity" evidence="1">
    <location>
        <begin position="1917"/>
        <end position="1935"/>
    </location>
</feature>
<feature type="region of interest" description="Disordered" evidence="1">
    <location>
        <begin position="2366"/>
        <end position="2406"/>
    </location>
</feature>
<feature type="compositionally biased region" description="Polar residues" evidence="1">
    <location>
        <begin position="2820"/>
        <end position="2830"/>
    </location>
</feature>
<proteinExistence type="predicted"/>
<gene>
    <name evidence="3" type="ORF">HYH03_016602</name>
</gene>
<feature type="compositionally biased region" description="Low complexity" evidence="1">
    <location>
        <begin position="1191"/>
        <end position="1204"/>
    </location>
</feature>
<dbReference type="Gene3D" id="3.30.70.1230">
    <property type="entry name" value="Nucleotide cyclase"/>
    <property type="match status" value="4"/>
</dbReference>
<feature type="region of interest" description="Disordered" evidence="1">
    <location>
        <begin position="2681"/>
        <end position="2722"/>
    </location>
</feature>
<feature type="compositionally biased region" description="Basic residues" evidence="1">
    <location>
        <begin position="1891"/>
        <end position="1900"/>
    </location>
</feature>
<dbReference type="Proteomes" id="UP000612055">
    <property type="component" value="Unassembled WGS sequence"/>
</dbReference>
<dbReference type="Pfam" id="PF00211">
    <property type="entry name" value="Guanylate_cyc"/>
    <property type="match status" value="1"/>
</dbReference>
<accession>A0A835XJL6</accession>
<feature type="region of interest" description="Disordered" evidence="1">
    <location>
        <begin position="3282"/>
        <end position="3318"/>
    </location>
</feature>
<feature type="region of interest" description="Disordered" evidence="1">
    <location>
        <begin position="3130"/>
        <end position="3266"/>
    </location>
</feature>
<feature type="region of interest" description="Disordered" evidence="1">
    <location>
        <begin position="1191"/>
        <end position="1229"/>
    </location>
</feature>
<dbReference type="Gene3D" id="3.40.190.10">
    <property type="entry name" value="Periplasmic binding protein-like II"/>
    <property type="match status" value="2"/>
</dbReference>
<feature type="compositionally biased region" description="Basic residues" evidence="1">
    <location>
        <begin position="1826"/>
        <end position="1853"/>
    </location>
</feature>
<organism evidence="3 4">
    <name type="scientific">Edaphochlamys debaryana</name>
    <dbReference type="NCBI Taxonomy" id="47281"/>
    <lineage>
        <taxon>Eukaryota</taxon>
        <taxon>Viridiplantae</taxon>
        <taxon>Chlorophyta</taxon>
        <taxon>core chlorophytes</taxon>
        <taxon>Chlorophyceae</taxon>
        <taxon>CS clade</taxon>
        <taxon>Chlamydomonadales</taxon>
        <taxon>Chlamydomonadales incertae sedis</taxon>
        <taxon>Edaphochlamys</taxon>
    </lineage>
</organism>
<feature type="compositionally biased region" description="Low complexity" evidence="1">
    <location>
        <begin position="3023"/>
        <end position="3037"/>
    </location>
</feature>
<feature type="compositionally biased region" description="Gly residues" evidence="1">
    <location>
        <begin position="887"/>
        <end position="900"/>
    </location>
</feature>
<feature type="region of interest" description="Disordered" evidence="1">
    <location>
        <begin position="1133"/>
        <end position="1160"/>
    </location>
</feature>
<feature type="compositionally biased region" description="Low complexity" evidence="1">
    <location>
        <begin position="2833"/>
        <end position="2867"/>
    </location>
</feature>